<evidence type="ECO:0000313" key="4">
    <source>
        <dbReference type="Proteomes" id="UP000039865"/>
    </source>
</evidence>
<dbReference type="InterPro" id="IPR011992">
    <property type="entry name" value="EF-hand-dom_pair"/>
</dbReference>
<evidence type="ECO:0000259" key="2">
    <source>
        <dbReference type="PROSITE" id="PS50222"/>
    </source>
</evidence>
<keyword evidence="4" id="KW-1185">Reference proteome</keyword>
<dbReference type="InParanoid" id="A0A078A9W3"/>
<evidence type="ECO:0000256" key="1">
    <source>
        <dbReference type="ARBA" id="ARBA00022837"/>
    </source>
</evidence>
<dbReference type="EMBL" id="CCKQ01007583">
    <property type="protein sequence ID" value="CDW78974.1"/>
    <property type="molecule type" value="Genomic_DNA"/>
</dbReference>
<dbReference type="PROSITE" id="PS00018">
    <property type="entry name" value="EF_HAND_1"/>
    <property type="match status" value="1"/>
</dbReference>
<protein>
    <submittedName>
        <fullName evidence="3">Ef hand family protein</fullName>
    </submittedName>
</protein>
<proteinExistence type="predicted"/>
<dbReference type="PROSITE" id="PS50222">
    <property type="entry name" value="EF_HAND_2"/>
    <property type="match status" value="2"/>
</dbReference>
<name>A0A078A9W3_STYLE</name>
<dbReference type="Proteomes" id="UP000039865">
    <property type="component" value="Unassembled WGS sequence"/>
</dbReference>
<dbReference type="Pfam" id="PF13499">
    <property type="entry name" value="EF-hand_7"/>
    <property type="match status" value="1"/>
</dbReference>
<dbReference type="SUPFAM" id="SSF47473">
    <property type="entry name" value="EF-hand"/>
    <property type="match status" value="1"/>
</dbReference>
<gene>
    <name evidence="3" type="primary">Contig3046.g3254</name>
    <name evidence="3" type="ORF">STYLEM_7959</name>
</gene>
<dbReference type="InterPro" id="IPR018247">
    <property type="entry name" value="EF_Hand_1_Ca_BS"/>
</dbReference>
<organism evidence="3 4">
    <name type="scientific">Stylonychia lemnae</name>
    <name type="common">Ciliate</name>
    <dbReference type="NCBI Taxonomy" id="5949"/>
    <lineage>
        <taxon>Eukaryota</taxon>
        <taxon>Sar</taxon>
        <taxon>Alveolata</taxon>
        <taxon>Ciliophora</taxon>
        <taxon>Intramacronucleata</taxon>
        <taxon>Spirotrichea</taxon>
        <taxon>Stichotrichia</taxon>
        <taxon>Sporadotrichida</taxon>
        <taxon>Oxytrichidae</taxon>
        <taxon>Stylonychinae</taxon>
        <taxon>Stylonychia</taxon>
    </lineage>
</organism>
<dbReference type="OMA" id="TEDEWME"/>
<feature type="domain" description="EF-hand" evidence="2">
    <location>
        <begin position="57"/>
        <end position="85"/>
    </location>
</feature>
<dbReference type="OrthoDB" id="310790at2759"/>
<evidence type="ECO:0000313" key="3">
    <source>
        <dbReference type="EMBL" id="CDW78974.1"/>
    </source>
</evidence>
<dbReference type="Gene3D" id="1.10.238.10">
    <property type="entry name" value="EF-hand"/>
    <property type="match status" value="1"/>
</dbReference>
<accession>A0A078A9W3</accession>
<feature type="domain" description="EF-hand" evidence="2">
    <location>
        <begin position="17"/>
        <end position="52"/>
    </location>
</feature>
<reference evidence="3 4" key="1">
    <citation type="submission" date="2014-06" db="EMBL/GenBank/DDBJ databases">
        <authorList>
            <person name="Swart Estienne"/>
        </authorList>
    </citation>
    <scope>NUCLEOTIDE SEQUENCE [LARGE SCALE GENOMIC DNA]</scope>
    <source>
        <strain evidence="3 4">130c</strain>
    </source>
</reference>
<dbReference type="GO" id="GO:0005509">
    <property type="term" value="F:calcium ion binding"/>
    <property type="evidence" value="ECO:0007669"/>
    <property type="project" value="InterPro"/>
</dbReference>
<dbReference type="AlphaFoldDB" id="A0A078A9W3"/>
<dbReference type="SMART" id="SM00054">
    <property type="entry name" value="EFh"/>
    <property type="match status" value="2"/>
</dbReference>
<sequence>MGGKKSKPVNREELSPELQQMVDDVFKIFDKDGSKTIEKDEAVKHWSKNFGKISANEFFNTVDYNHDGQIQYHEFVDFWKIVKGSGHSEEEIQEELERIKNGESWIGFDDLPAQYMGKDKR</sequence>
<keyword evidence="1" id="KW-0106">Calcium</keyword>
<dbReference type="InterPro" id="IPR002048">
    <property type="entry name" value="EF_hand_dom"/>
</dbReference>
<dbReference type="CDD" id="cd00051">
    <property type="entry name" value="EFh"/>
    <property type="match status" value="1"/>
</dbReference>